<gene>
    <name evidence="1" type="ORF">SACC_30690</name>
</gene>
<reference evidence="1 2" key="1">
    <citation type="journal article" date="2022" name="Microbiol. Resour. Announc.">
        <title>Complete Genome Sequence of the Hyperthermophilic and Acidophilic Archaeon Saccharolobus caldissimus Strain HS-3T.</title>
        <authorList>
            <person name="Sakai H.D."/>
            <person name="Kurosawa N."/>
        </authorList>
    </citation>
    <scope>NUCLEOTIDE SEQUENCE [LARGE SCALE GENOMIC DNA]</scope>
    <source>
        <strain evidence="1 2">JCM32116</strain>
    </source>
</reference>
<protein>
    <submittedName>
        <fullName evidence="1">Uncharacterized protein</fullName>
    </submittedName>
</protein>
<dbReference type="EMBL" id="AP025226">
    <property type="protein sequence ID" value="BDC00053.1"/>
    <property type="molecule type" value="Genomic_DNA"/>
</dbReference>
<name>A0AAQ4CW71_9CREN</name>
<dbReference type="AlphaFoldDB" id="A0AAQ4CW71"/>
<dbReference type="PANTHER" id="PTHR34314">
    <property type="entry name" value="CRENARCHAEAL PROTEIN, PUTATIVE-RELATED"/>
    <property type="match status" value="1"/>
</dbReference>
<evidence type="ECO:0000313" key="1">
    <source>
        <dbReference type="EMBL" id="BDC00053.1"/>
    </source>
</evidence>
<dbReference type="PANTHER" id="PTHR34314:SF6">
    <property type="entry name" value="DUF3782 DOMAIN-CONTAINING PROTEIN"/>
    <property type="match status" value="1"/>
</dbReference>
<dbReference type="KEGG" id="scas:SACC_30690"/>
<dbReference type="Proteomes" id="UP001319921">
    <property type="component" value="Chromosome"/>
</dbReference>
<sequence length="135" mass="15811">MSLEDQVLKFLKDMAKKEEELDYLVINMLKTKLEEKGVKLGKIKREYIVDDIGVLAIGYILPVMYYEDNGKIFLFLAKNYSDYSGIEQVLIRRKLLEEKFKKEVRAFLVAFAIPKKYYELATKMGIEVISENIIE</sequence>
<dbReference type="RefSeq" id="WP_229570715.1">
    <property type="nucleotide sequence ID" value="NZ_AP025226.1"/>
</dbReference>
<accession>A0AAQ4CW71</accession>
<evidence type="ECO:0000313" key="2">
    <source>
        <dbReference type="Proteomes" id="UP001319921"/>
    </source>
</evidence>
<dbReference type="GeneID" id="68867792"/>
<organism evidence="1 2">
    <name type="scientific">Saccharolobus caldissimus</name>
    <dbReference type="NCBI Taxonomy" id="1702097"/>
    <lineage>
        <taxon>Archaea</taxon>
        <taxon>Thermoproteota</taxon>
        <taxon>Thermoprotei</taxon>
        <taxon>Sulfolobales</taxon>
        <taxon>Sulfolobaceae</taxon>
        <taxon>Saccharolobus</taxon>
    </lineage>
</organism>
<keyword evidence="2" id="KW-1185">Reference proteome</keyword>
<proteinExistence type="predicted"/>